<reference evidence="1 2" key="1">
    <citation type="submission" date="2017-03" db="EMBL/GenBank/DDBJ databases">
        <title>Sulfur activation and transportation mechanism of thermophilic Archaea Acidianus manzaensis YN-25.</title>
        <authorList>
            <person name="Ma Y."/>
            <person name="Yang Y."/>
            <person name="Xia J."/>
        </authorList>
    </citation>
    <scope>NUCLEOTIDE SEQUENCE [LARGE SCALE GENOMIC DNA]</scope>
    <source>
        <strain evidence="1 2">YN-25</strain>
    </source>
</reference>
<dbReference type="KEGG" id="aman:B6F84_11325"/>
<evidence type="ECO:0000313" key="2">
    <source>
        <dbReference type="Proteomes" id="UP000193404"/>
    </source>
</evidence>
<dbReference type="AlphaFoldDB" id="A0A1W6K1X3"/>
<name>A0A1W6K1X3_9CREN</name>
<evidence type="ECO:0000313" key="1">
    <source>
        <dbReference type="EMBL" id="ARM76551.1"/>
    </source>
</evidence>
<dbReference type="RefSeq" id="WP_187152785.1">
    <property type="nucleotide sequence ID" value="NZ_CP020477.1"/>
</dbReference>
<proteinExistence type="predicted"/>
<keyword evidence="2" id="KW-1185">Reference proteome</keyword>
<dbReference type="Proteomes" id="UP000193404">
    <property type="component" value="Chromosome"/>
</dbReference>
<sequence length="122" mass="13921">MLSPPDFLRHIASKVFTPNTLDPKRLDDVRRLLAVAETKYKFSSYGGNPKKLVDYLQSPDFTELTLLVGIDLTKKLLEEIINSYDMTEIKNIAKKLLEEFNGYTETENSSDTLVTYNKKSLA</sequence>
<dbReference type="EMBL" id="CP020477">
    <property type="protein sequence ID" value="ARM76551.1"/>
    <property type="molecule type" value="Genomic_DNA"/>
</dbReference>
<protein>
    <submittedName>
        <fullName evidence="1">Uncharacterized protein</fullName>
    </submittedName>
</protein>
<dbReference type="GeneID" id="41591524"/>
<dbReference type="OrthoDB" id="19374at2157"/>
<organism evidence="1 2">
    <name type="scientific">Acidianus manzaensis</name>
    <dbReference type="NCBI Taxonomy" id="282676"/>
    <lineage>
        <taxon>Archaea</taxon>
        <taxon>Thermoproteota</taxon>
        <taxon>Thermoprotei</taxon>
        <taxon>Sulfolobales</taxon>
        <taxon>Sulfolobaceae</taxon>
        <taxon>Acidianus</taxon>
    </lineage>
</organism>
<gene>
    <name evidence="1" type="ORF">B6F84_11325</name>
</gene>
<accession>A0A1W6K1X3</accession>